<dbReference type="InterPro" id="IPR050467">
    <property type="entry name" value="LRFN"/>
</dbReference>
<evidence type="ECO:0000313" key="6">
    <source>
        <dbReference type="Ensembl" id="ENSFHEP00000034667.1"/>
    </source>
</evidence>
<evidence type="ECO:0000256" key="3">
    <source>
        <dbReference type="ARBA" id="ARBA00022737"/>
    </source>
</evidence>
<keyword evidence="3" id="KW-0677">Repeat</keyword>
<evidence type="ECO:0000313" key="7">
    <source>
        <dbReference type="Proteomes" id="UP000265000"/>
    </source>
</evidence>
<keyword evidence="2 4" id="KW-0732">Signal</keyword>
<keyword evidence="1" id="KW-0433">Leucine-rich repeat</keyword>
<evidence type="ECO:0000256" key="1">
    <source>
        <dbReference type="ARBA" id="ARBA00022614"/>
    </source>
</evidence>
<dbReference type="InterPro" id="IPR032675">
    <property type="entry name" value="LRR_dom_sf"/>
</dbReference>
<dbReference type="InterPro" id="IPR001611">
    <property type="entry name" value="Leu-rich_rpt"/>
</dbReference>
<dbReference type="PANTHER" id="PTHR45842">
    <property type="entry name" value="SYNAPTIC ADHESION-LIKE MOLECULE SALM"/>
    <property type="match status" value="1"/>
</dbReference>
<proteinExistence type="predicted"/>
<dbReference type="STRING" id="8078.ENSFHEP00000034667"/>
<dbReference type="InterPro" id="IPR000483">
    <property type="entry name" value="Cys-rich_flank_reg_C"/>
</dbReference>
<feature type="signal peptide" evidence="4">
    <location>
        <begin position="1"/>
        <end position="22"/>
    </location>
</feature>
<dbReference type="SMART" id="SM00369">
    <property type="entry name" value="LRR_TYP"/>
    <property type="match status" value="3"/>
</dbReference>
<feature type="chain" id="PRO_5018790457" description="LRRCT domain-containing protein" evidence="4">
    <location>
        <begin position="23"/>
        <end position="306"/>
    </location>
</feature>
<protein>
    <recommendedName>
        <fullName evidence="5">LRRCT domain-containing protein</fullName>
    </recommendedName>
</protein>
<organism evidence="6 7">
    <name type="scientific">Fundulus heteroclitus</name>
    <name type="common">Killifish</name>
    <name type="synonym">Mummichog</name>
    <dbReference type="NCBI Taxonomy" id="8078"/>
    <lineage>
        <taxon>Eukaryota</taxon>
        <taxon>Metazoa</taxon>
        <taxon>Chordata</taxon>
        <taxon>Craniata</taxon>
        <taxon>Vertebrata</taxon>
        <taxon>Euteleostomi</taxon>
        <taxon>Actinopterygii</taxon>
        <taxon>Neopterygii</taxon>
        <taxon>Teleostei</taxon>
        <taxon>Neoteleostei</taxon>
        <taxon>Acanthomorphata</taxon>
        <taxon>Ovalentaria</taxon>
        <taxon>Atherinomorphae</taxon>
        <taxon>Cyprinodontiformes</taxon>
        <taxon>Fundulidae</taxon>
        <taxon>Fundulus</taxon>
    </lineage>
</organism>
<evidence type="ECO:0000256" key="4">
    <source>
        <dbReference type="SAM" id="SignalP"/>
    </source>
</evidence>
<evidence type="ECO:0000256" key="2">
    <source>
        <dbReference type="ARBA" id="ARBA00022729"/>
    </source>
</evidence>
<dbReference type="SMART" id="SM00082">
    <property type="entry name" value="LRRCT"/>
    <property type="match status" value="1"/>
</dbReference>
<dbReference type="Gene3D" id="3.80.10.10">
    <property type="entry name" value="Ribonuclease Inhibitor"/>
    <property type="match status" value="2"/>
</dbReference>
<reference evidence="6" key="2">
    <citation type="submission" date="2025-09" db="UniProtKB">
        <authorList>
            <consortium name="Ensembl"/>
        </authorList>
    </citation>
    <scope>IDENTIFICATION</scope>
</reference>
<accession>A0A3Q2R240</accession>
<dbReference type="Ensembl" id="ENSFHET00000030101.1">
    <property type="protein sequence ID" value="ENSFHEP00000034667.1"/>
    <property type="gene ID" value="ENSFHEG00000022514.1"/>
</dbReference>
<dbReference type="AlphaFoldDB" id="A0A3Q2R240"/>
<reference evidence="6" key="1">
    <citation type="submission" date="2025-08" db="UniProtKB">
        <authorList>
            <consortium name="Ensembl"/>
        </authorList>
    </citation>
    <scope>IDENTIFICATION</scope>
</reference>
<dbReference type="SUPFAM" id="SSF52058">
    <property type="entry name" value="L domain-like"/>
    <property type="match status" value="1"/>
</dbReference>
<dbReference type="GeneTree" id="ENSGT00940000160967"/>
<feature type="domain" description="LRRCT" evidence="5">
    <location>
        <begin position="147"/>
        <end position="194"/>
    </location>
</feature>
<sequence>MAAADIRPFALWVLTFFPSVLCCPEHCTCSDKHGRHFADCSYKYLSKVPDGFPPNVTTLSLSANQITMIPLASLVHLLDFPWGDLRNLPTLELLKMNHNKLSHLPGDALSNLKNLRSIRLNNNRLTTIAEGTFEGLVSLSHLQIFSNPFVCTCSLDWLRDWISTTTISVPDQSLIICAAPKELKGEAITKSKCMSPNVNILTEPHVTNMVFHEKTKLNLTSCADAAASTRRRKIDPLLMTRMLTLIGAVSLFLVNVNIGFLKEEGLSEQLDAQKKKDLAEDDVQLQLDVIHSFVCWELNARVIILL</sequence>
<dbReference type="Pfam" id="PF13855">
    <property type="entry name" value="LRR_8"/>
    <property type="match status" value="1"/>
</dbReference>
<dbReference type="PANTHER" id="PTHR45842:SF25">
    <property type="entry name" value="CARBOXYPEPTIDASE N SUBUNIT 2-LIKE"/>
    <property type="match status" value="1"/>
</dbReference>
<dbReference type="InterPro" id="IPR003591">
    <property type="entry name" value="Leu-rich_rpt_typical-subtyp"/>
</dbReference>
<dbReference type="Proteomes" id="UP000265000">
    <property type="component" value="Unplaced"/>
</dbReference>
<name>A0A3Q2R240_FUNHE</name>
<keyword evidence="7" id="KW-1185">Reference proteome</keyword>
<evidence type="ECO:0000259" key="5">
    <source>
        <dbReference type="SMART" id="SM00082"/>
    </source>
</evidence>